<dbReference type="GO" id="GO:0016491">
    <property type="term" value="F:oxidoreductase activity"/>
    <property type="evidence" value="ECO:0007669"/>
    <property type="project" value="UniProtKB-KW"/>
</dbReference>
<keyword evidence="7" id="KW-1185">Reference proteome</keyword>
<dbReference type="Proteomes" id="UP000070257">
    <property type="component" value="Unassembled WGS sequence"/>
</dbReference>
<evidence type="ECO:0000313" key="7">
    <source>
        <dbReference type="Proteomes" id="UP000070257"/>
    </source>
</evidence>
<dbReference type="PANTHER" id="PTHR10578:SF107">
    <property type="entry name" value="2-HYDROXYACID OXIDASE 1"/>
    <property type="match status" value="1"/>
</dbReference>
<dbReference type="AlphaFoldDB" id="A0A656YUS9"/>
<evidence type="ECO:0000259" key="5">
    <source>
        <dbReference type="PROSITE" id="PS51349"/>
    </source>
</evidence>
<accession>A0A656YUS9</accession>
<name>A0A656YUS9_9EURY</name>
<proteinExistence type="predicted"/>
<feature type="domain" description="FMN hydroxy acid dehydrogenase" evidence="5">
    <location>
        <begin position="1"/>
        <end position="307"/>
    </location>
</feature>
<keyword evidence="2" id="KW-0285">Flavoprotein</keyword>
<dbReference type="Pfam" id="PF01070">
    <property type="entry name" value="FMN_dh"/>
    <property type="match status" value="2"/>
</dbReference>
<dbReference type="InterPro" id="IPR000262">
    <property type="entry name" value="FMN-dep_DH"/>
</dbReference>
<dbReference type="Gene3D" id="3.20.20.70">
    <property type="entry name" value="Aldolase class I"/>
    <property type="match status" value="1"/>
</dbReference>
<comment type="caution">
    <text evidence="6">The sequence shown here is derived from an EMBL/GenBank/DDBJ whole genome shotgun (WGS) entry which is preliminary data.</text>
</comment>
<evidence type="ECO:0000313" key="6">
    <source>
        <dbReference type="EMBL" id="KXA96478.1"/>
    </source>
</evidence>
<keyword evidence="4" id="KW-0560">Oxidoreductase</keyword>
<protein>
    <recommendedName>
        <fullName evidence="5">FMN hydroxy acid dehydrogenase domain-containing protein</fullName>
    </recommendedName>
</protein>
<evidence type="ECO:0000256" key="1">
    <source>
        <dbReference type="ARBA" id="ARBA00001917"/>
    </source>
</evidence>
<dbReference type="InterPro" id="IPR037396">
    <property type="entry name" value="FMN_HAD"/>
</dbReference>
<evidence type="ECO:0000256" key="3">
    <source>
        <dbReference type="ARBA" id="ARBA00022643"/>
    </source>
</evidence>
<dbReference type="EMBL" id="LHXT01000101">
    <property type="protein sequence ID" value="KXA96478.1"/>
    <property type="molecule type" value="Genomic_DNA"/>
</dbReference>
<comment type="cofactor">
    <cofactor evidence="1">
        <name>FMN</name>
        <dbReference type="ChEBI" id="CHEBI:58210"/>
    </cofactor>
</comment>
<gene>
    <name evidence="6" type="ORF">AKJ39_04580</name>
</gene>
<reference evidence="6 7" key="1">
    <citation type="journal article" date="2016" name="Sci. Rep.">
        <title>Metabolic traits of an uncultured archaeal lineage -MSBL1- from brine pools of the Red Sea.</title>
        <authorList>
            <person name="Mwirichia R."/>
            <person name="Alam I."/>
            <person name="Rashid M."/>
            <person name="Vinu M."/>
            <person name="Ba-Alawi W."/>
            <person name="Anthony Kamau A."/>
            <person name="Kamanda Ngugi D."/>
            <person name="Goker M."/>
            <person name="Klenk H.P."/>
            <person name="Bajic V."/>
            <person name="Stingl U."/>
        </authorList>
    </citation>
    <scope>NUCLEOTIDE SEQUENCE [LARGE SCALE GENOMIC DNA]</scope>
    <source>
        <strain evidence="6">SCGC-AAA259J03</strain>
    </source>
</reference>
<sequence>MNRYKGDGYGTETSRTVRFNREYFENLFLKMRVINSQNADTSANIFGQNVETPAMSGCMSNGWSGLLNIEEKAFEMIGKGLSEVGSIAWMGLGSKRQLSSLTQQCEKVVKISKPFVENERIINKIGQAEEMGAIAVGTDISFSYGGKIGDKVFRKEKMGPKTAKDLRDIISTVNLPFIVKGVLSKEDAIKARTAGADAIVVSNHAGVVLDYAAHPLQILPNISKEIKEDMTIIVDSGFRRGTDILKGLALGADGVLMGINTVIGLAANGYKGIRDLFEIVTDELKRAMSLTGCSKIRDINEEIVFQP</sequence>
<dbReference type="PANTHER" id="PTHR10578">
    <property type="entry name" value="S -2-HYDROXY-ACID OXIDASE-RELATED"/>
    <property type="match status" value="1"/>
</dbReference>
<dbReference type="PROSITE" id="PS51349">
    <property type="entry name" value="FMN_HYDROXY_ACID_DH_2"/>
    <property type="match status" value="1"/>
</dbReference>
<evidence type="ECO:0000256" key="4">
    <source>
        <dbReference type="ARBA" id="ARBA00023002"/>
    </source>
</evidence>
<evidence type="ECO:0000256" key="2">
    <source>
        <dbReference type="ARBA" id="ARBA00022630"/>
    </source>
</evidence>
<keyword evidence="3" id="KW-0288">FMN</keyword>
<organism evidence="6 7">
    <name type="scientific">candidate division MSBL1 archaeon SCGC-AAA259J03</name>
    <dbReference type="NCBI Taxonomy" id="1698269"/>
    <lineage>
        <taxon>Archaea</taxon>
        <taxon>Methanobacteriati</taxon>
        <taxon>Methanobacteriota</taxon>
        <taxon>candidate division MSBL1</taxon>
    </lineage>
</organism>
<dbReference type="InterPro" id="IPR013785">
    <property type="entry name" value="Aldolase_TIM"/>
</dbReference>
<dbReference type="SUPFAM" id="SSF51395">
    <property type="entry name" value="FMN-linked oxidoreductases"/>
    <property type="match status" value="1"/>
</dbReference>